<reference evidence="1" key="1">
    <citation type="journal article" date="2015" name="Nature">
        <title>Complex archaea that bridge the gap between prokaryotes and eukaryotes.</title>
        <authorList>
            <person name="Spang A."/>
            <person name="Saw J.H."/>
            <person name="Jorgensen S.L."/>
            <person name="Zaremba-Niedzwiedzka K."/>
            <person name="Martijn J."/>
            <person name="Lind A.E."/>
            <person name="van Eijk R."/>
            <person name="Schleper C."/>
            <person name="Guy L."/>
            <person name="Ettema T.J."/>
        </authorList>
    </citation>
    <scope>NUCLEOTIDE SEQUENCE</scope>
</reference>
<gene>
    <name evidence="1" type="ORF">LCGC14_1443970</name>
</gene>
<name>A0A0F9M083_9ZZZZ</name>
<accession>A0A0F9M083</accession>
<sequence length="44" mass="5267">MQEIENEITFTPPLDKKKVTDFITDCPDFIYKVKIYTRKQKEGD</sequence>
<organism evidence="1">
    <name type="scientific">marine sediment metagenome</name>
    <dbReference type="NCBI Taxonomy" id="412755"/>
    <lineage>
        <taxon>unclassified sequences</taxon>
        <taxon>metagenomes</taxon>
        <taxon>ecological metagenomes</taxon>
    </lineage>
</organism>
<dbReference type="EMBL" id="LAZR01009876">
    <property type="protein sequence ID" value="KKM70110.1"/>
    <property type="molecule type" value="Genomic_DNA"/>
</dbReference>
<comment type="caution">
    <text evidence="1">The sequence shown here is derived from an EMBL/GenBank/DDBJ whole genome shotgun (WGS) entry which is preliminary data.</text>
</comment>
<evidence type="ECO:0000313" key="1">
    <source>
        <dbReference type="EMBL" id="KKM70110.1"/>
    </source>
</evidence>
<protein>
    <submittedName>
        <fullName evidence="1">Uncharacterized protein</fullName>
    </submittedName>
</protein>
<proteinExistence type="predicted"/>
<dbReference type="AlphaFoldDB" id="A0A0F9M083"/>